<name>A0ABV4QZX7_9ACTN</name>
<evidence type="ECO:0000313" key="2">
    <source>
        <dbReference type="Proteomes" id="UP001569904"/>
    </source>
</evidence>
<comment type="caution">
    <text evidence="1">The sequence shown here is derived from an EMBL/GenBank/DDBJ whole genome shotgun (WGS) entry which is preliminary data.</text>
</comment>
<proteinExistence type="predicted"/>
<evidence type="ECO:0000313" key="1">
    <source>
        <dbReference type="EMBL" id="MFA1556166.1"/>
    </source>
</evidence>
<dbReference type="InterPro" id="IPR049457">
    <property type="entry name" value="Emfourin"/>
</dbReference>
<dbReference type="Pfam" id="PF20242">
    <property type="entry name" value="Emfourin"/>
    <property type="match status" value="1"/>
</dbReference>
<accession>A0ABV4QZX7</accession>
<dbReference type="Proteomes" id="UP001569904">
    <property type="component" value="Unassembled WGS sequence"/>
</dbReference>
<protein>
    <submittedName>
        <fullName evidence="1">Protealysin inhibitor emfourin</fullName>
    </submittedName>
</protein>
<keyword evidence="2" id="KW-1185">Reference proteome</keyword>
<dbReference type="RefSeq" id="WP_371942877.1">
    <property type="nucleotide sequence ID" value="NZ_JAXCEH010000014.1"/>
</dbReference>
<organism evidence="1 2">
    <name type="scientific">Actinomadura chokoriensis</name>
    <dbReference type="NCBI Taxonomy" id="454156"/>
    <lineage>
        <taxon>Bacteria</taxon>
        <taxon>Bacillati</taxon>
        <taxon>Actinomycetota</taxon>
        <taxon>Actinomycetes</taxon>
        <taxon>Streptosporangiales</taxon>
        <taxon>Thermomonosporaceae</taxon>
        <taxon>Actinomadura</taxon>
    </lineage>
</organism>
<reference evidence="1 2" key="1">
    <citation type="submission" date="2023-11" db="EMBL/GenBank/DDBJ databases">
        <title>Actinomadura monticuli sp. nov., isolated from volcanic ash.</title>
        <authorList>
            <person name="Lee S.D."/>
            <person name="Yang H."/>
            <person name="Kim I.S."/>
        </authorList>
    </citation>
    <scope>NUCLEOTIDE SEQUENCE [LARGE SCALE GENOMIC DNA]</scope>
    <source>
        <strain evidence="1 2">DSM 45346</strain>
    </source>
</reference>
<gene>
    <name evidence="1" type="ORF">SM436_20960</name>
</gene>
<sequence>MRVKVESTGGFTGRTALVALYDTAALPAGRAERVRDAVDALAAAEARGEPGEIGADLPAYRVTVDEAGEPPRVYEVRGDPTAGVTSVLGVLLQGPDDPA</sequence>
<dbReference type="EMBL" id="JAXCEH010000014">
    <property type="protein sequence ID" value="MFA1556166.1"/>
    <property type="molecule type" value="Genomic_DNA"/>
</dbReference>